<dbReference type="EMBL" id="JACHBK010000005">
    <property type="protein sequence ID" value="MBB5535976.1"/>
    <property type="molecule type" value="Genomic_DNA"/>
</dbReference>
<evidence type="ECO:0000256" key="1">
    <source>
        <dbReference type="SAM" id="MobiDB-lite"/>
    </source>
</evidence>
<accession>A0A7W8UAU2</accession>
<organism evidence="2 3">
    <name type="scientific">Rhizobium giardinii</name>
    <dbReference type="NCBI Taxonomy" id="56731"/>
    <lineage>
        <taxon>Bacteria</taxon>
        <taxon>Pseudomonadati</taxon>
        <taxon>Pseudomonadota</taxon>
        <taxon>Alphaproteobacteria</taxon>
        <taxon>Hyphomicrobiales</taxon>
        <taxon>Rhizobiaceae</taxon>
        <taxon>Rhizobium/Agrobacterium group</taxon>
        <taxon>Rhizobium</taxon>
    </lineage>
</organism>
<reference evidence="2 3" key="1">
    <citation type="submission" date="2020-08" db="EMBL/GenBank/DDBJ databases">
        <title>Genomic Encyclopedia of Type Strains, Phase IV (KMG-V): Genome sequencing to study the core and pangenomes of soil and plant-associated prokaryotes.</title>
        <authorList>
            <person name="Whitman W."/>
        </authorList>
    </citation>
    <scope>NUCLEOTIDE SEQUENCE [LARGE SCALE GENOMIC DNA]</scope>
    <source>
        <strain evidence="2 3">SEMIA 4084</strain>
    </source>
</reference>
<comment type="caution">
    <text evidence="2">The sequence shown here is derived from an EMBL/GenBank/DDBJ whole genome shotgun (WGS) entry which is preliminary data.</text>
</comment>
<feature type="region of interest" description="Disordered" evidence="1">
    <location>
        <begin position="48"/>
        <end position="68"/>
    </location>
</feature>
<dbReference type="Proteomes" id="UP000585507">
    <property type="component" value="Unassembled WGS sequence"/>
</dbReference>
<protein>
    <submittedName>
        <fullName evidence="2">Uncharacterized protein</fullName>
    </submittedName>
</protein>
<evidence type="ECO:0000313" key="2">
    <source>
        <dbReference type="EMBL" id="MBB5535976.1"/>
    </source>
</evidence>
<dbReference type="AlphaFoldDB" id="A0A7W8UAU2"/>
<sequence length="87" mass="9258">MSDRGGTTLVSAAHARALSTRQVRLLDRIGTGGVEAPLIDEFAPRHSASVMGQHRRRGAEGVCEGGERGGRVYPGLSSRTWRAASGW</sequence>
<proteinExistence type="predicted"/>
<keyword evidence="3" id="KW-1185">Reference proteome</keyword>
<name>A0A7W8UAU2_9HYPH</name>
<gene>
    <name evidence="2" type="ORF">GGD55_002680</name>
</gene>
<evidence type="ECO:0000313" key="3">
    <source>
        <dbReference type="Proteomes" id="UP000585507"/>
    </source>
</evidence>